<protein>
    <submittedName>
        <fullName evidence="3">Uncharacterized protein</fullName>
    </submittedName>
</protein>
<dbReference type="Proteomes" id="UP000593567">
    <property type="component" value="Unassembled WGS sequence"/>
</dbReference>
<reference evidence="3" key="1">
    <citation type="submission" date="2020-06" db="EMBL/GenBank/DDBJ databases">
        <title>Draft genome of Bugula neritina, a colonial animal packing powerful symbionts and potential medicines.</title>
        <authorList>
            <person name="Rayko M."/>
        </authorList>
    </citation>
    <scope>NUCLEOTIDE SEQUENCE [LARGE SCALE GENOMIC DNA]</scope>
    <source>
        <strain evidence="3">Kwan_BN1</strain>
    </source>
</reference>
<dbReference type="OrthoDB" id="128867at2759"/>
<dbReference type="PANTHER" id="PTHR44472:SF1">
    <property type="entry name" value="DDB1 AND CUL4 ASSOCIATED FACTOR 4"/>
    <property type="match status" value="1"/>
</dbReference>
<proteinExistence type="predicted"/>
<keyword evidence="4" id="KW-1185">Reference proteome</keyword>
<evidence type="ECO:0000256" key="2">
    <source>
        <dbReference type="ARBA" id="ARBA00022737"/>
    </source>
</evidence>
<evidence type="ECO:0000313" key="4">
    <source>
        <dbReference type="Proteomes" id="UP000593567"/>
    </source>
</evidence>
<dbReference type="AlphaFoldDB" id="A0A7J7J149"/>
<dbReference type="InterPro" id="IPR052254">
    <property type="entry name" value="CUL4-DDB1_E3_ligase_receptor"/>
</dbReference>
<organism evidence="3 4">
    <name type="scientific">Bugula neritina</name>
    <name type="common">Brown bryozoan</name>
    <name type="synonym">Sertularia neritina</name>
    <dbReference type="NCBI Taxonomy" id="10212"/>
    <lineage>
        <taxon>Eukaryota</taxon>
        <taxon>Metazoa</taxon>
        <taxon>Spiralia</taxon>
        <taxon>Lophotrochozoa</taxon>
        <taxon>Bryozoa</taxon>
        <taxon>Gymnolaemata</taxon>
        <taxon>Cheilostomatida</taxon>
        <taxon>Flustrina</taxon>
        <taxon>Buguloidea</taxon>
        <taxon>Bugulidae</taxon>
        <taxon>Bugula</taxon>
    </lineage>
</organism>
<name>A0A7J7J149_BUGNE</name>
<evidence type="ECO:0000256" key="1">
    <source>
        <dbReference type="ARBA" id="ARBA00022574"/>
    </source>
</evidence>
<keyword evidence="1" id="KW-0853">WD repeat</keyword>
<keyword evidence="2" id="KW-0677">Repeat</keyword>
<gene>
    <name evidence="3" type="ORF">EB796_021872</name>
</gene>
<comment type="caution">
    <text evidence="3">The sequence shown here is derived from an EMBL/GenBank/DDBJ whole genome shotgun (WGS) entry which is preliminary data.</text>
</comment>
<dbReference type="EMBL" id="VXIV02003210">
    <property type="protein sequence ID" value="KAF6019833.1"/>
    <property type="molecule type" value="Genomic_DNA"/>
</dbReference>
<dbReference type="GO" id="GO:0080008">
    <property type="term" value="C:Cul4-RING E3 ubiquitin ligase complex"/>
    <property type="evidence" value="ECO:0007669"/>
    <property type="project" value="TreeGrafter"/>
</dbReference>
<accession>A0A7J7J149</accession>
<sequence>MGDRVIPGFYYDREKGRYFKIRDDPSGSQNCYTTESIRKQQLAIKLANLKKDIDKRNLNKNISCRLNTLLHLAQRSQQCGKITPNQIQTFGFTNMKSAVLTQFKTGNVSVGNSLRLHDGRILLKSYGPSTNQQTHLTIYDLDIENSPSCSKPKELFICKDFYLVSKNLITT</sequence>
<dbReference type="PANTHER" id="PTHR44472">
    <property type="entry name" value="DDB1- AND CUL4-ASSOCIATED FACTOR 4-RELATED"/>
    <property type="match status" value="1"/>
</dbReference>
<evidence type="ECO:0000313" key="3">
    <source>
        <dbReference type="EMBL" id="KAF6019833.1"/>
    </source>
</evidence>